<dbReference type="EMBL" id="JAGINP010000010">
    <property type="protein sequence ID" value="MBP2293268.1"/>
    <property type="molecule type" value="Genomic_DNA"/>
</dbReference>
<dbReference type="PROSITE" id="PS00211">
    <property type="entry name" value="ABC_TRANSPORTER_1"/>
    <property type="match status" value="1"/>
</dbReference>
<dbReference type="Gene3D" id="3.40.50.300">
    <property type="entry name" value="P-loop containing nucleotide triphosphate hydrolases"/>
    <property type="match status" value="1"/>
</dbReference>
<dbReference type="InterPro" id="IPR017871">
    <property type="entry name" value="ABC_transporter-like_CS"/>
</dbReference>
<dbReference type="InterPro" id="IPR003593">
    <property type="entry name" value="AAA+_ATPase"/>
</dbReference>
<evidence type="ECO:0000259" key="5">
    <source>
        <dbReference type="PROSITE" id="PS50893"/>
    </source>
</evidence>
<dbReference type="SUPFAM" id="SSF52540">
    <property type="entry name" value="P-loop containing nucleoside triphosphate hydrolases"/>
    <property type="match status" value="1"/>
</dbReference>
<dbReference type="PROSITE" id="PS50893">
    <property type="entry name" value="ABC_TRANSPORTER_2"/>
    <property type="match status" value="1"/>
</dbReference>
<dbReference type="RefSeq" id="WP_209767187.1">
    <property type="nucleotide sequence ID" value="NZ_JAGINP010000010.1"/>
</dbReference>
<dbReference type="Proteomes" id="UP000781958">
    <property type="component" value="Unassembled WGS sequence"/>
</dbReference>
<dbReference type="InterPro" id="IPR027417">
    <property type="entry name" value="P-loop_NTPase"/>
</dbReference>
<proteinExistence type="inferred from homology"/>
<dbReference type="GO" id="GO:0005524">
    <property type="term" value="F:ATP binding"/>
    <property type="evidence" value="ECO:0007669"/>
    <property type="project" value="UniProtKB-KW"/>
</dbReference>
<sequence length="272" mass="29792">MVRIEKLRKSFGSHVVLRDVSLDVRAGEVLVIIGASGSGKSTLLRCINMMEVPERGRIFVDGQPMGQHKDDGSFTVFPDRVLNEKRAQIGMVFQSFNLFAHLTVLDNITIGPVTVKKTPPAEARELAMALLEKVGLAEKADSYPSRLSGGQQQRVAIARALAMKPKLMLFDEPTSALDPELVGDVLATMKQLAEEGMTMIVVTHEMGFAREVADRVLFFHQGDMLEEGTPEAIFSNPRHQRTQDFLRRVLPAPGAPCRPAPAPTAYIGKAAC</sequence>
<keyword evidence="3" id="KW-0547">Nucleotide-binding</keyword>
<dbReference type="InterPro" id="IPR030679">
    <property type="entry name" value="ABC_ATPase_HisP-typ"/>
</dbReference>
<dbReference type="SMART" id="SM00382">
    <property type="entry name" value="AAA"/>
    <property type="match status" value="1"/>
</dbReference>
<keyword evidence="2" id="KW-0813">Transport</keyword>
<reference evidence="6 7" key="1">
    <citation type="submission" date="2021-03" db="EMBL/GenBank/DDBJ databases">
        <title>Genomic Encyclopedia of Type Strains, Phase III (KMG-III): the genomes of soil and plant-associated and newly described type strains.</title>
        <authorList>
            <person name="Whitman W."/>
        </authorList>
    </citation>
    <scope>NUCLEOTIDE SEQUENCE [LARGE SCALE GENOMIC DNA]</scope>
    <source>
        <strain evidence="6 7">IMMIB AFH-6</strain>
    </source>
</reference>
<evidence type="ECO:0000256" key="1">
    <source>
        <dbReference type="ARBA" id="ARBA00005417"/>
    </source>
</evidence>
<dbReference type="InterPro" id="IPR003439">
    <property type="entry name" value="ABC_transporter-like_ATP-bd"/>
</dbReference>
<comment type="caution">
    <text evidence="6">The sequence shown here is derived from an EMBL/GenBank/DDBJ whole genome shotgun (WGS) entry which is preliminary data.</text>
</comment>
<dbReference type="PIRSF" id="PIRSF039085">
    <property type="entry name" value="ABC_ATPase_HisP"/>
    <property type="match status" value="1"/>
</dbReference>
<evidence type="ECO:0000256" key="3">
    <source>
        <dbReference type="ARBA" id="ARBA00022741"/>
    </source>
</evidence>
<dbReference type="CDD" id="cd03262">
    <property type="entry name" value="ABC_HisP_GlnQ"/>
    <property type="match status" value="1"/>
</dbReference>
<comment type="similarity">
    <text evidence="1">Belongs to the ABC transporter superfamily.</text>
</comment>
<feature type="domain" description="ABC transporter" evidence="5">
    <location>
        <begin position="2"/>
        <end position="246"/>
    </location>
</feature>
<keyword evidence="7" id="KW-1185">Reference proteome</keyword>
<gene>
    <name evidence="6" type="ORF">J2851_003051</name>
</gene>
<evidence type="ECO:0000256" key="4">
    <source>
        <dbReference type="ARBA" id="ARBA00022840"/>
    </source>
</evidence>
<accession>A0ABS4SL21</accession>
<organism evidence="6 7">
    <name type="scientific">Azospirillum rugosum</name>
    <dbReference type="NCBI Taxonomy" id="416170"/>
    <lineage>
        <taxon>Bacteria</taxon>
        <taxon>Pseudomonadati</taxon>
        <taxon>Pseudomonadota</taxon>
        <taxon>Alphaproteobacteria</taxon>
        <taxon>Rhodospirillales</taxon>
        <taxon>Azospirillaceae</taxon>
        <taxon>Azospirillum</taxon>
    </lineage>
</organism>
<evidence type="ECO:0000313" key="7">
    <source>
        <dbReference type="Proteomes" id="UP000781958"/>
    </source>
</evidence>
<dbReference type="Pfam" id="PF00005">
    <property type="entry name" value="ABC_tran"/>
    <property type="match status" value="1"/>
</dbReference>
<evidence type="ECO:0000313" key="6">
    <source>
        <dbReference type="EMBL" id="MBP2293268.1"/>
    </source>
</evidence>
<dbReference type="PANTHER" id="PTHR43166">
    <property type="entry name" value="AMINO ACID IMPORT ATP-BINDING PROTEIN"/>
    <property type="match status" value="1"/>
</dbReference>
<keyword evidence="4 6" id="KW-0067">ATP-binding</keyword>
<evidence type="ECO:0000256" key="2">
    <source>
        <dbReference type="ARBA" id="ARBA00022448"/>
    </source>
</evidence>
<protein>
    <submittedName>
        <fullName evidence="6">Polar amino acid transport system ATP-binding protein</fullName>
    </submittedName>
</protein>
<name>A0ABS4SL21_9PROT</name>
<dbReference type="PANTHER" id="PTHR43166:SF4">
    <property type="entry name" value="PHOSPHONATES IMPORT ATP-BINDING PROTEIN PHNC"/>
    <property type="match status" value="1"/>
</dbReference>
<dbReference type="InterPro" id="IPR050086">
    <property type="entry name" value="MetN_ABC_transporter-like"/>
</dbReference>